<sequence>MIMDGMSGGLWMVVRRDSSKGDQAARLDDGRFGASGGNARTAIARLPLRAEKRSSTPGRGRGRGRGRGPGPGPRPGREQASQSRRRGQSCHRRHRRRRRRHHRPSRPVASQLLPSSSPSSSRRARLAATTPARRKVTHPSVHVHHLAPPSCLFPLGDDTDTDTDTVPGPHSVHHSPFGSAPPPPPPQHHLQTLFGCLLETRPRAPAPAPAPTLLPFSLRSTALYSTAQLPAMHHCRQ</sequence>
<protein>
    <submittedName>
        <fullName evidence="2">Uncharacterized protein</fullName>
    </submittedName>
</protein>
<name>A0ABR1XLX2_9PEZI</name>
<comment type="caution">
    <text evidence="2">The sequence shown here is derived from an EMBL/GenBank/DDBJ whole genome shotgun (WGS) entry which is preliminary data.</text>
</comment>
<reference evidence="2 3" key="1">
    <citation type="journal article" date="2022" name="G3 (Bethesda)">
        <title>Enemy or ally: a genomic approach to elucidate the lifestyle of Phyllosticta citrichinaensis.</title>
        <authorList>
            <person name="Buijs V.A."/>
            <person name="Groenewald J.Z."/>
            <person name="Haridas S."/>
            <person name="LaButti K.M."/>
            <person name="Lipzen A."/>
            <person name="Martin F.M."/>
            <person name="Barry K."/>
            <person name="Grigoriev I.V."/>
            <person name="Crous P.W."/>
            <person name="Seidl M.F."/>
        </authorList>
    </citation>
    <scope>NUCLEOTIDE SEQUENCE [LARGE SCALE GENOMIC DNA]</scope>
    <source>
        <strain evidence="2 3">CBS 129764</strain>
    </source>
</reference>
<accession>A0ABR1XLX2</accession>
<keyword evidence="3" id="KW-1185">Reference proteome</keyword>
<feature type="compositionally biased region" description="Basic residues" evidence="1">
    <location>
        <begin position="132"/>
        <end position="145"/>
    </location>
</feature>
<feature type="compositionally biased region" description="Basic and acidic residues" evidence="1">
    <location>
        <begin position="21"/>
        <end position="31"/>
    </location>
</feature>
<dbReference type="Proteomes" id="UP001456524">
    <property type="component" value="Unassembled WGS sequence"/>
</dbReference>
<proteinExistence type="predicted"/>
<evidence type="ECO:0000313" key="2">
    <source>
        <dbReference type="EMBL" id="KAK8159766.1"/>
    </source>
</evidence>
<organism evidence="2 3">
    <name type="scientific">Phyllosticta citrichinensis</name>
    <dbReference type="NCBI Taxonomy" id="1130410"/>
    <lineage>
        <taxon>Eukaryota</taxon>
        <taxon>Fungi</taxon>
        <taxon>Dikarya</taxon>
        <taxon>Ascomycota</taxon>
        <taxon>Pezizomycotina</taxon>
        <taxon>Dothideomycetes</taxon>
        <taxon>Dothideomycetes incertae sedis</taxon>
        <taxon>Botryosphaeriales</taxon>
        <taxon>Phyllostictaceae</taxon>
        <taxon>Phyllosticta</taxon>
    </lineage>
</organism>
<feature type="compositionally biased region" description="Basic residues" evidence="1">
    <location>
        <begin position="83"/>
        <end position="105"/>
    </location>
</feature>
<feature type="compositionally biased region" description="Low complexity" evidence="1">
    <location>
        <begin position="109"/>
        <end position="131"/>
    </location>
</feature>
<feature type="region of interest" description="Disordered" evidence="1">
    <location>
        <begin position="21"/>
        <end position="186"/>
    </location>
</feature>
<gene>
    <name evidence="2" type="ORF">IWX90DRAFT_310074</name>
</gene>
<evidence type="ECO:0000256" key="1">
    <source>
        <dbReference type="SAM" id="MobiDB-lite"/>
    </source>
</evidence>
<dbReference type="EMBL" id="JBBWUH010000008">
    <property type="protein sequence ID" value="KAK8159766.1"/>
    <property type="molecule type" value="Genomic_DNA"/>
</dbReference>
<evidence type="ECO:0000313" key="3">
    <source>
        <dbReference type="Proteomes" id="UP001456524"/>
    </source>
</evidence>